<evidence type="ECO:0000256" key="1">
    <source>
        <dbReference type="SAM" id="MobiDB-lite"/>
    </source>
</evidence>
<protein>
    <submittedName>
        <fullName evidence="2 3">5-formyltetrahydrofolate cyclo-ligase</fullName>
    </submittedName>
</protein>
<name>A0A084VN43_ANOSI</name>
<feature type="region of interest" description="Disordered" evidence="1">
    <location>
        <begin position="51"/>
        <end position="95"/>
    </location>
</feature>
<feature type="region of interest" description="Disordered" evidence="1">
    <location>
        <begin position="1"/>
        <end position="33"/>
    </location>
</feature>
<reference evidence="2 4" key="1">
    <citation type="journal article" date="2014" name="BMC Genomics">
        <title>Genome sequence of Anopheles sinensis provides insight into genetics basis of mosquito competence for malaria parasites.</title>
        <authorList>
            <person name="Zhou D."/>
            <person name="Zhang D."/>
            <person name="Ding G."/>
            <person name="Shi L."/>
            <person name="Hou Q."/>
            <person name="Ye Y."/>
            <person name="Xu Y."/>
            <person name="Zhou H."/>
            <person name="Xiong C."/>
            <person name="Li S."/>
            <person name="Yu J."/>
            <person name="Hong S."/>
            <person name="Yu X."/>
            <person name="Zou P."/>
            <person name="Chen C."/>
            <person name="Chang X."/>
            <person name="Wang W."/>
            <person name="Lv Y."/>
            <person name="Sun Y."/>
            <person name="Ma L."/>
            <person name="Shen B."/>
            <person name="Zhu C."/>
        </authorList>
    </citation>
    <scope>NUCLEOTIDE SEQUENCE [LARGE SCALE GENOMIC DNA]</scope>
</reference>
<keyword evidence="4" id="KW-1185">Reference proteome</keyword>
<gene>
    <name evidence="2" type="ORF">ZHAS_00006814</name>
</gene>
<dbReference type="AlphaFoldDB" id="A0A084VN43"/>
<dbReference type="EMBL" id="ATLV01014686">
    <property type="status" value="NOT_ANNOTATED_CDS"/>
    <property type="molecule type" value="Genomic_DNA"/>
</dbReference>
<evidence type="ECO:0000313" key="3">
    <source>
        <dbReference type="EnsemblMetazoa" id="ASIC006814-PA"/>
    </source>
</evidence>
<dbReference type="EMBL" id="KE524978">
    <property type="protein sequence ID" value="KFB39387.1"/>
    <property type="molecule type" value="Genomic_DNA"/>
</dbReference>
<accession>A0A084VN43</accession>
<evidence type="ECO:0000313" key="2">
    <source>
        <dbReference type="EMBL" id="KFB39387.1"/>
    </source>
</evidence>
<proteinExistence type="predicted"/>
<organism evidence="2">
    <name type="scientific">Anopheles sinensis</name>
    <name type="common">Mosquito</name>
    <dbReference type="NCBI Taxonomy" id="74873"/>
    <lineage>
        <taxon>Eukaryota</taxon>
        <taxon>Metazoa</taxon>
        <taxon>Ecdysozoa</taxon>
        <taxon>Arthropoda</taxon>
        <taxon>Hexapoda</taxon>
        <taxon>Insecta</taxon>
        <taxon>Pterygota</taxon>
        <taxon>Neoptera</taxon>
        <taxon>Endopterygota</taxon>
        <taxon>Diptera</taxon>
        <taxon>Nematocera</taxon>
        <taxon>Culicoidea</taxon>
        <taxon>Culicidae</taxon>
        <taxon>Anophelinae</taxon>
        <taxon>Anopheles</taxon>
    </lineage>
</organism>
<evidence type="ECO:0000313" key="4">
    <source>
        <dbReference type="Proteomes" id="UP000030765"/>
    </source>
</evidence>
<dbReference type="EnsemblMetazoa" id="ASIC006814-RA">
    <property type="protein sequence ID" value="ASIC006814-PA"/>
    <property type="gene ID" value="ASIC006814"/>
</dbReference>
<sequence length="130" mass="14012">MNTSAPNFQDRLAAEGNGCRTGHGNGRSAAYSHSVAPESCAENRKENLFAKSCLPPGRGEDERKRRKHFSTPGVKNGPDELKGRPAAGETKTCQRRHKSKDVSASVCECVCECVLDHVAARNMGTATPEQ</sequence>
<dbReference type="VEuPathDB" id="VectorBase:ASIC006814"/>
<reference evidence="3" key="2">
    <citation type="submission" date="2020-05" db="UniProtKB">
        <authorList>
            <consortium name="EnsemblMetazoa"/>
        </authorList>
    </citation>
    <scope>IDENTIFICATION</scope>
</reference>
<keyword evidence="2" id="KW-0436">Ligase</keyword>
<dbReference type="Proteomes" id="UP000030765">
    <property type="component" value="Unassembled WGS sequence"/>
</dbReference>
<dbReference type="GO" id="GO:0016874">
    <property type="term" value="F:ligase activity"/>
    <property type="evidence" value="ECO:0007669"/>
    <property type="project" value="UniProtKB-KW"/>
</dbReference>